<evidence type="ECO:0000256" key="1">
    <source>
        <dbReference type="SAM" id="MobiDB-lite"/>
    </source>
</evidence>
<proteinExistence type="predicted"/>
<dbReference type="Proteomes" id="UP001070352">
    <property type="component" value="Unassembled WGS sequence"/>
</dbReference>
<dbReference type="EMBL" id="JALANJ010000003">
    <property type="protein sequence ID" value="MCY8119611.1"/>
    <property type="molecule type" value="Genomic_DNA"/>
</dbReference>
<sequence length="163" mass="18318">MAEHRNIAIPNRAGEQPVVESQQTTVDIQNQEGDMQATQVKEETPTPLSKEESEIIEKVFFEEDESVRLRDGISYKIPPLGLLDAKNLMKKLNTIDTGVIITNLIADDEGKDSYEELLDVLLMAFKPYYPNMTAEYLGKYVDIVSAKEIIDIMIGLNGLKKSL</sequence>
<reference evidence="2" key="1">
    <citation type="submission" date="2022-02" db="EMBL/GenBank/DDBJ databases">
        <title>Crop Bioprotection Bacillus Genome Sequencing.</title>
        <authorList>
            <person name="Dunlap C."/>
        </authorList>
    </citation>
    <scope>NUCLEOTIDE SEQUENCE</scope>
    <source>
        <strain evidence="2">M18B4</strain>
    </source>
</reference>
<accession>A0A9Q4H816</accession>
<organism evidence="2 3">
    <name type="scientific">Bacillus spizizenii</name>
    <name type="common">Bacillus subtilis subsp. spizizenii</name>
    <dbReference type="NCBI Taxonomy" id="96241"/>
    <lineage>
        <taxon>Bacteria</taxon>
        <taxon>Bacillati</taxon>
        <taxon>Bacillota</taxon>
        <taxon>Bacilli</taxon>
        <taxon>Bacillales</taxon>
        <taxon>Bacillaceae</taxon>
        <taxon>Bacillus</taxon>
    </lineage>
</organism>
<evidence type="ECO:0000313" key="3">
    <source>
        <dbReference type="Proteomes" id="UP001070352"/>
    </source>
</evidence>
<comment type="caution">
    <text evidence="2">The sequence shown here is derived from an EMBL/GenBank/DDBJ whole genome shotgun (WGS) entry which is preliminary data.</text>
</comment>
<feature type="region of interest" description="Disordered" evidence="1">
    <location>
        <begin position="1"/>
        <end position="24"/>
    </location>
</feature>
<evidence type="ECO:0000313" key="2">
    <source>
        <dbReference type="EMBL" id="MCY8119611.1"/>
    </source>
</evidence>
<dbReference type="AlphaFoldDB" id="A0A9Q4H816"/>
<gene>
    <name evidence="2" type="ORF">MOC45_03155</name>
</gene>
<name>A0A9Q4H816_BACSC</name>
<protein>
    <submittedName>
        <fullName evidence="2">DNA polymerase III subunit gamma/tau</fullName>
    </submittedName>
</protein>